<feature type="non-terminal residue" evidence="4">
    <location>
        <position position="1"/>
    </location>
</feature>
<reference evidence="4" key="1">
    <citation type="submission" date="2021-02" db="EMBL/GenBank/DDBJ databases">
        <authorList>
            <person name="Nowell W R."/>
        </authorList>
    </citation>
    <scope>NUCLEOTIDE SEQUENCE</scope>
</reference>
<gene>
    <name evidence="3" type="ORF">GIL414_LOCUS43868</name>
    <name evidence="4" type="ORF">GIL414_LOCUS47284</name>
</gene>
<sequence>VKTKLPETTDGIFGEQINLTVDAHGLPQPKITWLFNGQPIKPSQKHKIEPTKDHPDQTTLT</sequence>
<dbReference type="SUPFAM" id="SSF48726">
    <property type="entry name" value="Immunoglobulin"/>
    <property type="match status" value="1"/>
</dbReference>
<accession>A0A8S3BQS3</accession>
<dbReference type="Gene3D" id="2.60.40.10">
    <property type="entry name" value="Immunoglobulins"/>
    <property type="match status" value="1"/>
</dbReference>
<comment type="caution">
    <text evidence="4">The sequence shown here is derived from an EMBL/GenBank/DDBJ whole genome shotgun (WGS) entry which is preliminary data.</text>
</comment>
<organism evidence="4 5">
    <name type="scientific">Rotaria magnacalcarata</name>
    <dbReference type="NCBI Taxonomy" id="392030"/>
    <lineage>
        <taxon>Eukaryota</taxon>
        <taxon>Metazoa</taxon>
        <taxon>Spiralia</taxon>
        <taxon>Gnathifera</taxon>
        <taxon>Rotifera</taxon>
        <taxon>Eurotatoria</taxon>
        <taxon>Bdelloidea</taxon>
        <taxon>Philodinida</taxon>
        <taxon>Philodinidae</taxon>
        <taxon>Rotaria</taxon>
    </lineage>
</organism>
<feature type="non-terminal residue" evidence="4">
    <location>
        <position position="61"/>
    </location>
</feature>
<evidence type="ECO:0000259" key="2">
    <source>
        <dbReference type="Pfam" id="PF07679"/>
    </source>
</evidence>
<name>A0A8S3BQS3_9BILA</name>
<proteinExistence type="predicted"/>
<evidence type="ECO:0000256" key="1">
    <source>
        <dbReference type="SAM" id="MobiDB-lite"/>
    </source>
</evidence>
<dbReference type="Proteomes" id="UP000681720">
    <property type="component" value="Unassembled WGS sequence"/>
</dbReference>
<dbReference type="InterPro" id="IPR036179">
    <property type="entry name" value="Ig-like_dom_sf"/>
</dbReference>
<evidence type="ECO:0000313" key="4">
    <source>
        <dbReference type="EMBL" id="CAF4803980.1"/>
    </source>
</evidence>
<dbReference type="EMBL" id="CAJOBJ010131043">
    <property type="protein sequence ID" value="CAF4721430.1"/>
    <property type="molecule type" value="Genomic_DNA"/>
</dbReference>
<dbReference type="InterPro" id="IPR013098">
    <property type="entry name" value="Ig_I-set"/>
</dbReference>
<dbReference type="AlphaFoldDB" id="A0A8S3BQS3"/>
<dbReference type="Pfam" id="PF07679">
    <property type="entry name" value="I-set"/>
    <property type="match status" value="1"/>
</dbReference>
<feature type="domain" description="Immunoglobulin I-set" evidence="2">
    <location>
        <begin position="6"/>
        <end position="60"/>
    </location>
</feature>
<dbReference type="EMBL" id="CAJOBJ010150501">
    <property type="protein sequence ID" value="CAF4803980.1"/>
    <property type="molecule type" value="Genomic_DNA"/>
</dbReference>
<dbReference type="InterPro" id="IPR013783">
    <property type="entry name" value="Ig-like_fold"/>
</dbReference>
<evidence type="ECO:0000313" key="3">
    <source>
        <dbReference type="EMBL" id="CAF4721430.1"/>
    </source>
</evidence>
<feature type="region of interest" description="Disordered" evidence="1">
    <location>
        <begin position="37"/>
        <end position="61"/>
    </location>
</feature>
<feature type="compositionally biased region" description="Basic and acidic residues" evidence="1">
    <location>
        <begin position="46"/>
        <end position="61"/>
    </location>
</feature>
<protein>
    <recommendedName>
        <fullName evidence="2">Immunoglobulin I-set domain-containing protein</fullName>
    </recommendedName>
</protein>
<evidence type="ECO:0000313" key="5">
    <source>
        <dbReference type="Proteomes" id="UP000681720"/>
    </source>
</evidence>